<evidence type="ECO:0000313" key="5">
    <source>
        <dbReference type="Proteomes" id="UP001148838"/>
    </source>
</evidence>
<keyword evidence="1" id="KW-0862">Zinc</keyword>
<keyword evidence="5" id="KW-1185">Reference proteome</keyword>
<feature type="binding site" evidence="1">
    <location>
        <position position="89"/>
    </location>
    <ligand>
        <name>Zn(2+)</name>
        <dbReference type="ChEBI" id="CHEBI:29105"/>
    </ligand>
</feature>
<feature type="domain" description="ZAD" evidence="3">
    <location>
        <begin position="41"/>
        <end position="116"/>
    </location>
</feature>
<protein>
    <recommendedName>
        <fullName evidence="3">ZAD domain-containing protein</fullName>
    </recommendedName>
</protein>
<evidence type="ECO:0000313" key="4">
    <source>
        <dbReference type="EMBL" id="KAJ4435700.1"/>
    </source>
</evidence>
<evidence type="ECO:0000256" key="1">
    <source>
        <dbReference type="PROSITE-ProRule" id="PRU01263"/>
    </source>
</evidence>
<sequence length="316" mass="36137">MSPGSSTESYPAFEGKPRKKPQPVFSSTFAAIMEVLLYDSTYCRLCAEENPSGVLLYSVEDSDADLSALVNRYLPFKIQDDGKLPRTICPGCNIQLQATVQFFDLLVEGQKKIRDMWKSQLEQQRKAERERQKAEKSGVESLLIAPAQDVHASEGEGDGENRIVIQSISPWKRIKEVLLYIAHSVRRFVVPVFVKYFRLFQDSCTVNLKIYIVTLLTSVNMKQFHLTVLSDGTLFSADHEMALKMEGLERPRRKRGRPPKKHIEPSEEKELEKEPESPEASQDPEEMEEDADGRRRRKRKVPQRQVVDIGNDYGTM</sequence>
<reference evidence="4 5" key="1">
    <citation type="journal article" date="2022" name="Allergy">
        <title>Genome assembly and annotation of Periplaneta americana reveal a comprehensive cockroach allergen profile.</title>
        <authorList>
            <person name="Wang L."/>
            <person name="Xiong Q."/>
            <person name="Saelim N."/>
            <person name="Wang L."/>
            <person name="Nong W."/>
            <person name="Wan A.T."/>
            <person name="Shi M."/>
            <person name="Liu X."/>
            <person name="Cao Q."/>
            <person name="Hui J.H.L."/>
            <person name="Sookrung N."/>
            <person name="Leung T.F."/>
            <person name="Tungtrongchitr A."/>
            <person name="Tsui S.K.W."/>
        </authorList>
    </citation>
    <scope>NUCLEOTIDE SEQUENCE [LARGE SCALE GENOMIC DNA]</scope>
    <source>
        <strain evidence="4">PWHHKU_190912</strain>
    </source>
</reference>
<dbReference type="PANTHER" id="PTHR39942">
    <property type="entry name" value="BCDNA.LD26519-RELATED"/>
    <property type="match status" value="1"/>
</dbReference>
<organism evidence="4 5">
    <name type="scientific">Periplaneta americana</name>
    <name type="common">American cockroach</name>
    <name type="synonym">Blatta americana</name>
    <dbReference type="NCBI Taxonomy" id="6978"/>
    <lineage>
        <taxon>Eukaryota</taxon>
        <taxon>Metazoa</taxon>
        <taxon>Ecdysozoa</taxon>
        <taxon>Arthropoda</taxon>
        <taxon>Hexapoda</taxon>
        <taxon>Insecta</taxon>
        <taxon>Pterygota</taxon>
        <taxon>Neoptera</taxon>
        <taxon>Polyneoptera</taxon>
        <taxon>Dictyoptera</taxon>
        <taxon>Blattodea</taxon>
        <taxon>Blattoidea</taxon>
        <taxon>Blattidae</taxon>
        <taxon>Blattinae</taxon>
        <taxon>Periplaneta</taxon>
    </lineage>
</organism>
<name>A0ABQ8SNF6_PERAM</name>
<dbReference type="SMART" id="SM00868">
    <property type="entry name" value="zf-AD"/>
    <property type="match status" value="1"/>
</dbReference>
<proteinExistence type="predicted"/>
<feature type="region of interest" description="Disordered" evidence="2">
    <location>
        <begin position="246"/>
        <end position="316"/>
    </location>
</feature>
<gene>
    <name evidence="4" type="ORF">ANN_18316</name>
</gene>
<keyword evidence="1" id="KW-0863">Zinc-finger</keyword>
<feature type="compositionally biased region" description="Basic and acidic residues" evidence="2">
    <location>
        <begin position="261"/>
        <end position="276"/>
    </location>
</feature>
<accession>A0ABQ8SNF6</accession>
<comment type="caution">
    <text evidence="4">The sequence shown here is derived from an EMBL/GenBank/DDBJ whole genome shotgun (WGS) entry which is preliminary data.</text>
</comment>
<dbReference type="Gene3D" id="3.40.1800.20">
    <property type="match status" value="1"/>
</dbReference>
<feature type="binding site" evidence="1">
    <location>
        <position position="92"/>
    </location>
    <ligand>
        <name>Zn(2+)</name>
        <dbReference type="ChEBI" id="CHEBI:29105"/>
    </ligand>
</feature>
<feature type="binding site" evidence="1">
    <location>
        <position position="46"/>
    </location>
    <ligand>
        <name>Zn(2+)</name>
        <dbReference type="ChEBI" id="CHEBI:29105"/>
    </ligand>
</feature>
<keyword evidence="1" id="KW-0479">Metal-binding</keyword>
<dbReference type="Proteomes" id="UP001148838">
    <property type="component" value="Unassembled WGS sequence"/>
</dbReference>
<feature type="compositionally biased region" description="Basic residues" evidence="2">
    <location>
        <begin position="251"/>
        <end position="260"/>
    </location>
</feature>
<feature type="region of interest" description="Disordered" evidence="2">
    <location>
        <begin position="1"/>
        <end position="21"/>
    </location>
</feature>
<dbReference type="PROSITE" id="PS51915">
    <property type="entry name" value="ZAD"/>
    <property type="match status" value="1"/>
</dbReference>
<dbReference type="PANTHER" id="PTHR39942:SF1">
    <property type="entry name" value="BCDNA.LD26519-RELATED"/>
    <property type="match status" value="1"/>
</dbReference>
<feature type="binding site" evidence="1">
    <location>
        <position position="43"/>
    </location>
    <ligand>
        <name>Zn(2+)</name>
        <dbReference type="ChEBI" id="CHEBI:29105"/>
    </ligand>
</feature>
<feature type="compositionally biased region" description="Acidic residues" evidence="2">
    <location>
        <begin position="282"/>
        <end position="291"/>
    </location>
</feature>
<dbReference type="SUPFAM" id="SSF57716">
    <property type="entry name" value="Glucocorticoid receptor-like (DNA-binding domain)"/>
    <property type="match status" value="1"/>
</dbReference>
<evidence type="ECO:0000259" key="3">
    <source>
        <dbReference type="PROSITE" id="PS51915"/>
    </source>
</evidence>
<dbReference type="EMBL" id="JAJSOF020000023">
    <property type="protein sequence ID" value="KAJ4435700.1"/>
    <property type="molecule type" value="Genomic_DNA"/>
</dbReference>
<dbReference type="Pfam" id="PF07776">
    <property type="entry name" value="zf-AD"/>
    <property type="match status" value="1"/>
</dbReference>
<evidence type="ECO:0000256" key="2">
    <source>
        <dbReference type="SAM" id="MobiDB-lite"/>
    </source>
</evidence>
<dbReference type="InterPro" id="IPR012934">
    <property type="entry name" value="Znf_AD"/>
</dbReference>